<dbReference type="EMBL" id="CP109495">
    <property type="protein sequence ID" value="WUX57662.1"/>
    <property type="molecule type" value="Genomic_DNA"/>
</dbReference>
<evidence type="ECO:0000313" key="3">
    <source>
        <dbReference type="Proteomes" id="UP001432209"/>
    </source>
</evidence>
<evidence type="ECO:0000259" key="1">
    <source>
        <dbReference type="Pfam" id="PF21831"/>
    </source>
</evidence>
<reference evidence="2" key="1">
    <citation type="submission" date="2022-10" db="EMBL/GenBank/DDBJ databases">
        <title>The complete genomes of actinobacterial strains from the NBC collection.</title>
        <authorList>
            <person name="Joergensen T.S."/>
            <person name="Alvarez Arevalo M."/>
            <person name="Sterndorff E.B."/>
            <person name="Faurdal D."/>
            <person name="Vuksanovic O."/>
            <person name="Mourched A.-S."/>
            <person name="Charusanti P."/>
            <person name="Shaw S."/>
            <person name="Blin K."/>
            <person name="Weber T."/>
        </authorList>
    </citation>
    <scope>NUCLEOTIDE SEQUENCE</scope>
    <source>
        <strain evidence="2">NBC_01432</strain>
    </source>
</reference>
<dbReference type="Pfam" id="PF21831">
    <property type="entry name" value="DUF6891"/>
    <property type="match status" value="1"/>
</dbReference>
<keyword evidence="3" id="KW-1185">Reference proteome</keyword>
<proteinExistence type="predicted"/>
<dbReference type="InterPro" id="IPR054186">
    <property type="entry name" value="DUF6891"/>
</dbReference>
<feature type="domain" description="DUF6891" evidence="1">
    <location>
        <begin position="28"/>
        <end position="64"/>
    </location>
</feature>
<evidence type="ECO:0000313" key="2">
    <source>
        <dbReference type="EMBL" id="WUX57662.1"/>
    </source>
</evidence>
<sequence>MACARVLLDGRGIVARECSTCCRGCGLVGREVTAALSAAGLSLTWDGSPGSAVEVTKLEWRKRLG</sequence>
<accession>A0ABZ2ALR0</accession>
<dbReference type="RefSeq" id="WP_329083161.1">
    <property type="nucleotide sequence ID" value="NZ_CP109393.1"/>
</dbReference>
<gene>
    <name evidence="2" type="ORF">OG442_31225</name>
</gene>
<protein>
    <recommendedName>
        <fullName evidence="1">DUF6891 domain-containing protein</fullName>
    </recommendedName>
</protein>
<dbReference type="Proteomes" id="UP001432209">
    <property type="component" value="Chromosome"/>
</dbReference>
<organism evidence="2 3">
    <name type="scientific">Streptomyces niveus</name>
    <name type="common">Streptomyces spheroides</name>
    <dbReference type="NCBI Taxonomy" id="193462"/>
    <lineage>
        <taxon>Bacteria</taxon>
        <taxon>Bacillati</taxon>
        <taxon>Actinomycetota</taxon>
        <taxon>Actinomycetes</taxon>
        <taxon>Kitasatosporales</taxon>
        <taxon>Streptomycetaceae</taxon>
        <taxon>Streptomyces</taxon>
    </lineage>
</organism>
<name>A0ABZ2ALR0_STRNV</name>